<reference evidence="2 3" key="1">
    <citation type="submission" date="2024-06" db="EMBL/GenBank/DDBJ databases">
        <title>Genomic Encyclopedia of Type Strains, Phase IV (KMG-IV): sequencing the most valuable type-strain genomes for metagenomic binning, comparative biology and taxonomic classification.</title>
        <authorList>
            <person name="Goeker M."/>
        </authorList>
    </citation>
    <scope>NUCLEOTIDE SEQUENCE [LARGE SCALE GENOMIC DNA]</scope>
    <source>
        <strain evidence="2 3">DSM 27865</strain>
    </source>
</reference>
<feature type="transmembrane region" description="Helical" evidence="1">
    <location>
        <begin position="122"/>
        <end position="139"/>
    </location>
</feature>
<protein>
    <submittedName>
        <fullName evidence="2">Uncharacterized protein</fullName>
    </submittedName>
</protein>
<gene>
    <name evidence="2" type="ORF">ABID37_004733</name>
</gene>
<dbReference type="RefSeq" id="WP_354199311.1">
    <property type="nucleotide sequence ID" value="NZ_JBEPML010000025.1"/>
</dbReference>
<keyword evidence="1" id="KW-1133">Transmembrane helix</keyword>
<feature type="transmembrane region" description="Helical" evidence="1">
    <location>
        <begin position="92"/>
        <end position="116"/>
    </location>
</feature>
<name>A0ABV2N6Q3_9HYPH</name>
<proteinExistence type="predicted"/>
<evidence type="ECO:0000313" key="3">
    <source>
        <dbReference type="Proteomes" id="UP001549076"/>
    </source>
</evidence>
<sequence>MAIRTDIGTPTPMSVAPMRRYGLLLGAALSGSAVVYHFVSGNTEVMVPLYAADLPPEVTAVLDIVWYDIALLAAIGAIGMLVAAYRPAWRMPLAWFIGGHYLALALLCLGFSFAWFGNPWDLIQWVIFGPIALITIWAARG</sequence>
<dbReference type="EMBL" id="JBEPML010000025">
    <property type="protein sequence ID" value="MET3794493.1"/>
    <property type="molecule type" value="Genomic_DNA"/>
</dbReference>
<keyword evidence="1" id="KW-0472">Membrane</keyword>
<organism evidence="2 3">
    <name type="scientific">Aquamicrobium terrae</name>
    <dbReference type="NCBI Taxonomy" id="1324945"/>
    <lineage>
        <taxon>Bacteria</taxon>
        <taxon>Pseudomonadati</taxon>
        <taxon>Pseudomonadota</taxon>
        <taxon>Alphaproteobacteria</taxon>
        <taxon>Hyphomicrobiales</taxon>
        <taxon>Phyllobacteriaceae</taxon>
        <taxon>Aquamicrobium</taxon>
    </lineage>
</organism>
<keyword evidence="3" id="KW-1185">Reference proteome</keyword>
<evidence type="ECO:0000256" key="1">
    <source>
        <dbReference type="SAM" id="Phobius"/>
    </source>
</evidence>
<comment type="caution">
    <text evidence="2">The sequence shown here is derived from an EMBL/GenBank/DDBJ whole genome shotgun (WGS) entry which is preliminary data.</text>
</comment>
<keyword evidence="1" id="KW-0812">Transmembrane</keyword>
<feature type="transmembrane region" description="Helical" evidence="1">
    <location>
        <begin position="64"/>
        <end position="85"/>
    </location>
</feature>
<dbReference type="Proteomes" id="UP001549076">
    <property type="component" value="Unassembled WGS sequence"/>
</dbReference>
<accession>A0ABV2N6Q3</accession>
<feature type="transmembrane region" description="Helical" evidence="1">
    <location>
        <begin position="21"/>
        <end position="39"/>
    </location>
</feature>
<evidence type="ECO:0000313" key="2">
    <source>
        <dbReference type="EMBL" id="MET3794493.1"/>
    </source>
</evidence>